<dbReference type="STRING" id="935700.jaqu_20070"/>
<keyword evidence="2" id="KW-0560">Oxidoreductase</keyword>
<sequence length="249" mass="26378">MDLMLDGKRAVVTGGNAGIGRAIGRMLAAEGAHVLLTGRNTETLGTAREEIEADGGTAHTMVADLYDGDVAQLIAAEAGKTLGGADILINNAGGSRPFGKDATEEQWDEALTLNFTRPRQIAHALLPPMQAAGWGRLIHITGKSEPEGVNGAFCAKAGIHSWSKGLSREVGNDGITSNCIAPGRIMSDQIRRNYSPEYRAEQSRTEIPVGRYGEPEELAALAVFLASPLASYITGTMIAVDGGLRRYQF</sequence>
<dbReference type="PATRIC" id="fig|935700.4.peg.2074"/>
<dbReference type="Proteomes" id="UP000032232">
    <property type="component" value="Unassembled WGS sequence"/>
</dbReference>
<dbReference type="EMBL" id="JYFE01000037">
    <property type="protein sequence ID" value="KIT16255.1"/>
    <property type="molecule type" value="Genomic_DNA"/>
</dbReference>
<dbReference type="OrthoDB" id="9780084at2"/>
<comment type="caution">
    <text evidence="2">The sequence shown here is derived from an EMBL/GenBank/DDBJ whole genome shotgun (WGS) entry which is preliminary data.</text>
</comment>
<dbReference type="EC" id="1.1.1.100" evidence="2"/>
<dbReference type="InterPro" id="IPR036291">
    <property type="entry name" value="NAD(P)-bd_dom_sf"/>
</dbReference>
<gene>
    <name evidence="2" type="primary">fabG_8</name>
    <name evidence="2" type="ORF">jaqu_20070</name>
</gene>
<dbReference type="Pfam" id="PF13561">
    <property type="entry name" value="adh_short_C2"/>
    <property type="match status" value="1"/>
</dbReference>
<dbReference type="PANTHER" id="PTHR42879">
    <property type="entry name" value="3-OXOACYL-(ACYL-CARRIER-PROTEIN) REDUCTASE"/>
    <property type="match status" value="1"/>
</dbReference>
<dbReference type="PANTHER" id="PTHR42879:SF2">
    <property type="entry name" value="3-OXOACYL-[ACYL-CARRIER-PROTEIN] REDUCTASE FABG"/>
    <property type="match status" value="1"/>
</dbReference>
<dbReference type="Gene3D" id="3.40.50.720">
    <property type="entry name" value="NAD(P)-binding Rossmann-like Domain"/>
    <property type="match status" value="1"/>
</dbReference>
<dbReference type="InterPro" id="IPR002347">
    <property type="entry name" value="SDR_fam"/>
</dbReference>
<evidence type="ECO:0000313" key="3">
    <source>
        <dbReference type="Proteomes" id="UP000032232"/>
    </source>
</evidence>
<accession>A0A0D1EKG1</accession>
<dbReference type="PRINTS" id="PR00081">
    <property type="entry name" value="GDHRDH"/>
</dbReference>
<dbReference type="RefSeq" id="WP_043918864.1">
    <property type="nucleotide sequence ID" value="NZ_FZPF01000006.1"/>
</dbReference>
<keyword evidence="3" id="KW-1185">Reference proteome</keyword>
<name>A0A0D1EKG1_9RHOB</name>
<evidence type="ECO:0000256" key="1">
    <source>
        <dbReference type="ARBA" id="ARBA00006484"/>
    </source>
</evidence>
<dbReference type="GO" id="GO:0004316">
    <property type="term" value="F:3-oxoacyl-[acyl-carrier-protein] reductase (NADPH) activity"/>
    <property type="evidence" value="ECO:0007669"/>
    <property type="project" value="UniProtKB-EC"/>
</dbReference>
<evidence type="ECO:0000313" key="2">
    <source>
        <dbReference type="EMBL" id="KIT16255.1"/>
    </source>
</evidence>
<proteinExistence type="inferred from homology"/>
<dbReference type="InterPro" id="IPR050259">
    <property type="entry name" value="SDR"/>
</dbReference>
<organism evidence="2 3">
    <name type="scientific">Jannaschia aquimarina</name>
    <dbReference type="NCBI Taxonomy" id="935700"/>
    <lineage>
        <taxon>Bacteria</taxon>
        <taxon>Pseudomonadati</taxon>
        <taxon>Pseudomonadota</taxon>
        <taxon>Alphaproteobacteria</taxon>
        <taxon>Rhodobacterales</taxon>
        <taxon>Roseobacteraceae</taxon>
        <taxon>Jannaschia</taxon>
    </lineage>
</organism>
<dbReference type="FunFam" id="3.40.50.720:FF:000084">
    <property type="entry name" value="Short-chain dehydrogenase reductase"/>
    <property type="match status" value="1"/>
</dbReference>
<reference evidence="2 3" key="1">
    <citation type="submission" date="2015-02" db="EMBL/GenBank/DDBJ databases">
        <title>Genome Sequence of Jannaschia aquimarina DSM28248, a member of the Roseobacter clade.</title>
        <authorList>
            <person name="Voget S."/>
            <person name="Daniel R."/>
        </authorList>
    </citation>
    <scope>NUCLEOTIDE SEQUENCE [LARGE SCALE GENOMIC DNA]</scope>
    <source>
        <strain evidence="2 3">GSW-M26</strain>
    </source>
</reference>
<dbReference type="SUPFAM" id="SSF51735">
    <property type="entry name" value="NAD(P)-binding Rossmann-fold domains"/>
    <property type="match status" value="1"/>
</dbReference>
<protein>
    <submittedName>
        <fullName evidence="2">FabG_8 protein</fullName>
        <ecNumber evidence="2">1.1.1.100</ecNumber>
    </submittedName>
</protein>
<comment type="similarity">
    <text evidence="1">Belongs to the short-chain dehydrogenases/reductases (SDR) family.</text>
</comment>
<dbReference type="AlphaFoldDB" id="A0A0D1EKG1"/>